<keyword evidence="4" id="KW-0472">Membrane</keyword>
<dbReference type="AlphaFoldDB" id="A0A8J2L8H9"/>
<feature type="region of interest" description="Disordered" evidence="3">
    <location>
        <begin position="190"/>
        <end position="216"/>
    </location>
</feature>
<feature type="region of interest" description="Disordered" evidence="3">
    <location>
        <begin position="137"/>
        <end position="178"/>
    </location>
</feature>
<organism evidence="6 7">
    <name type="scientific">Allacma fusca</name>
    <dbReference type="NCBI Taxonomy" id="39272"/>
    <lineage>
        <taxon>Eukaryota</taxon>
        <taxon>Metazoa</taxon>
        <taxon>Ecdysozoa</taxon>
        <taxon>Arthropoda</taxon>
        <taxon>Hexapoda</taxon>
        <taxon>Collembola</taxon>
        <taxon>Symphypleona</taxon>
        <taxon>Sminthuridae</taxon>
        <taxon>Allacma</taxon>
    </lineage>
</organism>
<keyword evidence="4" id="KW-0812">Transmembrane</keyword>
<reference evidence="6" key="1">
    <citation type="submission" date="2021-06" db="EMBL/GenBank/DDBJ databases">
        <authorList>
            <person name="Hodson N. C."/>
            <person name="Mongue J. A."/>
            <person name="Jaron S. K."/>
        </authorList>
    </citation>
    <scope>NUCLEOTIDE SEQUENCE</scope>
</reference>
<dbReference type="OrthoDB" id="5973539at2759"/>
<dbReference type="SMART" id="SM00239">
    <property type="entry name" value="C2"/>
    <property type="match status" value="3"/>
</dbReference>
<keyword evidence="2" id="KW-0106">Calcium</keyword>
<evidence type="ECO:0000259" key="5">
    <source>
        <dbReference type="PROSITE" id="PS50004"/>
    </source>
</evidence>
<gene>
    <name evidence="6" type="ORF">AFUS01_LOCUS28236</name>
</gene>
<dbReference type="GO" id="GO:0005509">
    <property type="term" value="F:calcium ion binding"/>
    <property type="evidence" value="ECO:0007669"/>
    <property type="project" value="TreeGrafter"/>
</dbReference>
<protein>
    <recommendedName>
        <fullName evidence="5">C2 domain-containing protein</fullName>
    </recommendedName>
</protein>
<dbReference type="InterPro" id="IPR000008">
    <property type="entry name" value="C2_dom"/>
</dbReference>
<evidence type="ECO:0000313" key="6">
    <source>
        <dbReference type="EMBL" id="CAG7817684.1"/>
    </source>
</evidence>
<keyword evidence="7" id="KW-1185">Reference proteome</keyword>
<dbReference type="CDD" id="cd08377">
    <property type="entry name" value="C2C_MCTP_PRT"/>
    <property type="match status" value="1"/>
</dbReference>
<dbReference type="PROSITE" id="PS50004">
    <property type="entry name" value="C2"/>
    <property type="match status" value="3"/>
</dbReference>
<feature type="compositionally biased region" description="Polar residues" evidence="3">
    <location>
        <begin position="462"/>
        <end position="473"/>
    </location>
</feature>
<dbReference type="EMBL" id="CAJVCH010400885">
    <property type="protein sequence ID" value="CAG7817684.1"/>
    <property type="molecule type" value="Genomic_DNA"/>
</dbReference>
<dbReference type="PANTHER" id="PTHR45911:SF4">
    <property type="entry name" value="MULTIPLE C2 AND TRANSMEMBRANE DOMAIN-CONTAINING PROTEIN"/>
    <property type="match status" value="1"/>
</dbReference>
<feature type="compositionally biased region" description="Polar residues" evidence="3">
    <location>
        <begin position="156"/>
        <end position="178"/>
    </location>
</feature>
<dbReference type="FunFam" id="2.60.40.150:FF:000167">
    <property type="entry name" value="Multiple C2 domains, transmembrane 2a"/>
    <property type="match status" value="1"/>
</dbReference>
<proteinExistence type="predicted"/>
<feature type="region of interest" description="Disordered" evidence="3">
    <location>
        <begin position="457"/>
        <end position="485"/>
    </location>
</feature>
<evidence type="ECO:0000256" key="2">
    <source>
        <dbReference type="ARBA" id="ARBA00022837"/>
    </source>
</evidence>
<dbReference type="Proteomes" id="UP000708208">
    <property type="component" value="Unassembled WGS sequence"/>
</dbReference>
<feature type="compositionally biased region" description="Basic residues" evidence="3">
    <location>
        <begin position="191"/>
        <end position="200"/>
    </location>
</feature>
<comment type="caution">
    <text evidence="6">The sequence shown here is derived from an EMBL/GenBank/DDBJ whole genome shotgun (WGS) entry which is preliminary data.</text>
</comment>
<dbReference type="GO" id="GO:0030672">
    <property type="term" value="C:synaptic vesicle membrane"/>
    <property type="evidence" value="ECO:0007669"/>
    <property type="project" value="TreeGrafter"/>
</dbReference>
<evidence type="ECO:0000256" key="3">
    <source>
        <dbReference type="SAM" id="MobiDB-lite"/>
    </source>
</evidence>
<sequence length="1066" mass="119881">MNQSVHSKLLMSPFINWRTTFHEIVEIPLISPLVSLHILLPGFLCLIKEQDWSSALSTQVFSTPSRNFQSQRALRGLTHVALKEFREGSCGEIILEERKDGRQFISARRTGGCLSQPSSPRLSSRLGKVTRLISRSDANLAHSLKGKRTRHDSGDSSHSQMHSLSNTPEDGGSPSKTSSLVARATGYMTHLKSRLGKHREKSKDNQRQRSEAAAAQSFSVCCGNKRQVESSDTIAGAPGTISLPSITDGSIACGSASVSVNVSTTTNNRTAVTTTTNSASLIPSIGLLSTIKNQTIMASSNTFPFYTLNVHLQRGRNLVARDACDNKISRLGGNSDKSGSSDPYVKVKIGDKLHYKSKTIYRDLNPIWDESFVLPINDLSQSVIFKVFDYDWGFQDDFMGMAALDVSRLPPNKAQELSLVLAESINSNQGGAGTSESMGEIFVNVTLVPRTIEEKEITEETQSVSQDTLNTLDTPVISGDDPNRKSFRRSFQEKCAWLTDGQSSARLADSQRRLKSQIWSSVLTVLLLEAKNLSSDKEDRIIMDAFVKFRLGNQKYKSRTVARTTHPKWCEQFDFYLYEGQPQILEVQIYDEAFSRDYIGRCSIDIGLLAKEITHNQTFQLQEGPGEISLLLTISGTCGTETISDLGNFKPSVEENKILQSRYTLTRSLHSIRDVGHLTVKVYEATGLAAADIGGKSDPFVVLELVNARLQTQTEYRTLNPIWNKIFTFAVKDYTSLLEVTVYDEDRHHKTEFLGKLSIPLWKIKNGEKKWYPLKDRKLLRAARGNNPQILLEMELIWNPVRAGIRIMDPPEPKFLMPDNRLKREVFLLNIDRLRKIGVGIFDTAQYIQSCMEWEYPVRSIIALSIYEILCYTFQPYMIPLFIMLLILKQWLVCAVTGTALPEDFPEDETLVLDDDEEESQGGEGDEKKMSLRQKLQAVQDATQTLQNALGDIASVCESTRNTLRMVIPFISWLAVIGLFFATILLYFVPLRYLAMGWGLHRFLRPLIRPNFTPTNELFNLIVRVPDNQELLQFKPIRVLSSPDVQRNRSPPGKAPVAKKAKYKFW</sequence>
<dbReference type="PANTHER" id="PTHR45911">
    <property type="entry name" value="C2 DOMAIN-CONTAINING PROTEIN"/>
    <property type="match status" value="1"/>
</dbReference>
<feature type="domain" description="C2" evidence="5">
    <location>
        <begin position="661"/>
        <end position="776"/>
    </location>
</feature>
<accession>A0A8J2L8H9</accession>
<feature type="domain" description="C2" evidence="5">
    <location>
        <begin position="503"/>
        <end position="619"/>
    </location>
</feature>
<evidence type="ECO:0000256" key="4">
    <source>
        <dbReference type="SAM" id="Phobius"/>
    </source>
</evidence>
<keyword evidence="4" id="KW-1133">Transmembrane helix</keyword>
<keyword evidence="1" id="KW-0479">Metal-binding</keyword>
<dbReference type="GO" id="GO:0046928">
    <property type="term" value="P:regulation of neurotransmitter secretion"/>
    <property type="evidence" value="ECO:0007669"/>
    <property type="project" value="TreeGrafter"/>
</dbReference>
<feature type="transmembrane region" description="Helical" evidence="4">
    <location>
        <begin position="970"/>
        <end position="995"/>
    </location>
</feature>
<evidence type="ECO:0000313" key="7">
    <source>
        <dbReference type="Proteomes" id="UP000708208"/>
    </source>
</evidence>
<feature type="domain" description="C2" evidence="5">
    <location>
        <begin position="288"/>
        <end position="419"/>
    </location>
</feature>
<feature type="compositionally biased region" description="Basic and acidic residues" evidence="3">
    <location>
        <begin position="201"/>
        <end position="210"/>
    </location>
</feature>
<evidence type="ECO:0000256" key="1">
    <source>
        <dbReference type="ARBA" id="ARBA00022723"/>
    </source>
</evidence>
<name>A0A8J2L8H9_9HEXA</name>
<dbReference type="Pfam" id="PF00168">
    <property type="entry name" value="C2"/>
    <property type="match status" value="3"/>
</dbReference>